<protein>
    <recommendedName>
        <fullName evidence="1">DUF4440 domain-containing protein</fullName>
    </recommendedName>
</protein>
<feature type="domain" description="DUF4440" evidence="1">
    <location>
        <begin position="71"/>
        <end position="180"/>
    </location>
</feature>
<dbReference type="InterPro" id="IPR027843">
    <property type="entry name" value="DUF4440"/>
</dbReference>
<dbReference type="SUPFAM" id="SSF54427">
    <property type="entry name" value="NTF2-like"/>
    <property type="match status" value="1"/>
</dbReference>
<dbReference type="RefSeq" id="WP_091395030.1">
    <property type="nucleotide sequence ID" value="NZ_BKAI01000011.1"/>
</dbReference>
<accession>A0A1G8Y021</accession>
<evidence type="ECO:0000259" key="1">
    <source>
        <dbReference type="Pfam" id="PF14534"/>
    </source>
</evidence>
<dbReference type="Pfam" id="PF14534">
    <property type="entry name" value="DUF4440"/>
    <property type="match status" value="1"/>
</dbReference>
<dbReference type="OrthoDB" id="1357763at2"/>
<sequence>MKSKIISSVHLSGPGHDFQNNNCPSGCKKSIFTFIFGSLLLFGTAGQAQASAERYTPKPYVPADEPLYKTITTLDSLYFDTYNHCKLDKMTELTADDIEFYHDRGGLTTSKKELIESIHKNICGKVTRKLTKGSIEVYSIPNYGAVEIGYHSFVNTAEQGESHPSKFMIFWRLKDGIWQIHRVVSLH</sequence>
<dbReference type="AlphaFoldDB" id="A0A1G8Y021"/>
<dbReference type="STRING" id="1128970.SAMN04487935_2135"/>
<reference evidence="2 3" key="1">
    <citation type="submission" date="2016-10" db="EMBL/GenBank/DDBJ databases">
        <authorList>
            <person name="de Groot N.N."/>
        </authorList>
    </citation>
    <scope>NUCLEOTIDE SEQUENCE [LARGE SCALE GENOMIC DNA]</scope>
    <source>
        <strain evidence="2 3">CGMCC 1.10076</strain>
    </source>
</reference>
<keyword evidence="3" id="KW-1185">Reference proteome</keyword>
<evidence type="ECO:0000313" key="2">
    <source>
        <dbReference type="EMBL" id="SDJ96101.1"/>
    </source>
</evidence>
<organism evidence="2 3">
    <name type="scientific">Flavobacterium noncentrifugens</name>
    <dbReference type="NCBI Taxonomy" id="1128970"/>
    <lineage>
        <taxon>Bacteria</taxon>
        <taxon>Pseudomonadati</taxon>
        <taxon>Bacteroidota</taxon>
        <taxon>Flavobacteriia</taxon>
        <taxon>Flavobacteriales</taxon>
        <taxon>Flavobacteriaceae</taxon>
        <taxon>Flavobacterium</taxon>
    </lineage>
</organism>
<dbReference type="Proteomes" id="UP000199580">
    <property type="component" value="Unassembled WGS sequence"/>
</dbReference>
<dbReference type="EMBL" id="FNEZ01000003">
    <property type="protein sequence ID" value="SDJ96101.1"/>
    <property type="molecule type" value="Genomic_DNA"/>
</dbReference>
<gene>
    <name evidence="2" type="ORF">SAMN04487935_2135</name>
</gene>
<evidence type="ECO:0000313" key="3">
    <source>
        <dbReference type="Proteomes" id="UP000199580"/>
    </source>
</evidence>
<proteinExistence type="predicted"/>
<dbReference type="InterPro" id="IPR032710">
    <property type="entry name" value="NTF2-like_dom_sf"/>
</dbReference>
<name>A0A1G8Y021_9FLAO</name>
<dbReference type="Gene3D" id="3.10.450.50">
    <property type="match status" value="1"/>
</dbReference>